<organism evidence="1 2">
    <name type="scientific">Stylophora pistillata</name>
    <name type="common">Smooth cauliflower coral</name>
    <dbReference type="NCBI Taxonomy" id="50429"/>
    <lineage>
        <taxon>Eukaryota</taxon>
        <taxon>Metazoa</taxon>
        <taxon>Cnidaria</taxon>
        <taxon>Anthozoa</taxon>
        <taxon>Hexacorallia</taxon>
        <taxon>Scleractinia</taxon>
        <taxon>Astrocoeniina</taxon>
        <taxon>Pocilloporidae</taxon>
        <taxon>Stylophora</taxon>
    </lineage>
</organism>
<dbReference type="PANTHER" id="PTHR16897">
    <property type="entry name" value="OS10G0105400 PROTEIN"/>
    <property type="match status" value="1"/>
</dbReference>
<dbReference type="OrthoDB" id="5982532at2759"/>
<dbReference type="AlphaFoldDB" id="A0A2B4RS04"/>
<dbReference type="PANTHER" id="PTHR16897:SF2">
    <property type="entry name" value="OS03G0226600 PROTEIN"/>
    <property type="match status" value="1"/>
</dbReference>
<reference evidence="2" key="1">
    <citation type="journal article" date="2017" name="bioRxiv">
        <title>Comparative analysis of the genomes of Stylophora pistillata and Acropora digitifera provides evidence for extensive differences between species of corals.</title>
        <authorList>
            <person name="Voolstra C.R."/>
            <person name="Li Y."/>
            <person name="Liew Y.J."/>
            <person name="Baumgarten S."/>
            <person name="Zoccola D."/>
            <person name="Flot J.-F."/>
            <person name="Tambutte S."/>
            <person name="Allemand D."/>
            <person name="Aranda M."/>
        </authorList>
    </citation>
    <scope>NUCLEOTIDE SEQUENCE [LARGE SCALE GENOMIC DNA]</scope>
</reference>
<proteinExistence type="predicted"/>
<dbReference type="EMBL" id="LSMT01000336">
    <property type="protein sequence ID" value="PFX19956.1"/>
    <property type="molecule type" value="Genomic_DNA"/>
</dbReference>
<dbReference type="InterPro" id="IPR013783">
    <property type="entry name" value="Ig-like_fold"/>
</dbReference>
<accession>A0A2B4RS04</accession>
<comment type="caution">
    <text evidence="1">The sequence shown here is derived from an EMBL/GenBank/DDBJ whole genome shotgun (WGS) entry which is preliminary data.</text>
</comment>
<gene>
    <name evidence="1" type="ORF">AWC38_SpisGene15614</name>
</gene>
<protein>
    <submittedName>
        <fullName evidence="1">Uncharacterized protein</fullName>
    </submittedName>
</protein>
<evidence type="ECO:0000313" key="2">
    <source>
        <dbReference type="Proteomes" id="UP000225706"/>
    </source>
</evidence>
<dbReference type="STRING" id="50429.A0A2B4RS04"/>
<evidence type="ECO:0000313" key="1">
    <source>
        <dbReference type="EMBL" id="PFX19956.1"/>
    </source>
</evidence>
<dbReference type="Gene3D" id="2.60.40.10">
    <property type="entry name" value="Immunoglobulins"/>
    <property type="match status" value="1"/>
</dbReference>
<name>A0A2B4RS04_STYPI</name>
<feature type="non-terminal residue" evidence="1">
    <location>
        <position position="1099"/>
    </location>
</feature>
<sequence>MELGRLGVHGVSVANSVILAHKTAREFAQIHLPVSVVKTVLGNLNKPNPAIHSSARKCDSSRKTSWTSDNALSCDDGNACTKNDRCSAGKCTGTPLNCLSPCEECYNDICAIKSGYCVIFEKGTRTCVNDGNSRSGRPCQNCNGNSCSLKTGYGFSNGKCKCKINGHDYDHHRLNPSNPCQWCDLLDVTARTSSTWSNRNGAYCDDKDKCTKRDVCNAGSCKGQSYSCQSSYPSSSCIRTSECVGDGSCRDIMRTKGTVCRSANDMCDQTEKCDGRLGICPTFVVDSVTVTTGTVKIVDQHFHDTIFYQHVTDKIFISISAFNVSCGKINLRWFLLPGESSCSGSSLANGIIQSTNSLQTLSELTLQDGKSYKISIAASDLRDKIQHRECSSAVIVDTSKPTHGWVHDGEADDLDYQSSKLFKVNWGGFQTRNGIDNYDWKVLLTSYGSSRNTELTTFFSAHLSTHMDIRISNITDGSKVQFVVRAYTKAGLYRENRSNGIIYDNTPPVAGKVFAGADNNSDVKYATWRKKFYTNWNPFNDPHTTIWRYTCAIKKQGNQLSTAYVDNALNRSATFGELALVSGEKYCAVVRGYNNAGLYTEATSDCVLIDYDAPLAGTVNDGSFDDIDYQSNDTMLTANWNGFTDGKRGSGIKEYKYNITQENGNTILNWTSAGNATNFILSGQSLKGNLKYFVTISAIDAVGLSINATSNGVLVDPSHPLKGQVNDGSNPGLDMRFASWNDTFSANWEPFTDAQSPLFKYSWAVQLLNGTYVSSFSSTELFRSATVGKLDLVSGERYCAVVRGYNQAGLFTEAMSDCVLIDHDPPRASTVNDGHGGDLDYQSDDTTIAANWNGFTDGIRGSGIVKYEYKVSNGDGNIVVPWTNVGNAKNITTNCLSLSSNTTYFVTIKATDAVGLSSRATSDGVLVDTSPPQAGKIYDGDHLGSDTKYESWTDTFSANWEPFTDVQSSILKYAWAVKEMNTGYITSFLEIGLSCIANTTGLKLFSGQTYCAVVRGYNKAGLYTETTSNCVLIDRNVPQAGTVNDGSLSDVDYQSNTTLIAANWYGFSDGKNGSGIVGYKYKVVTENGSVFLDWTSVGN</sequence>
<dbReference type="Proteomes" id="UP000225706">
    <property type="component" value="Unassembled WGS sequence"/>
</dbReference>
<keyword evidence="2" id="KW-1185">Reference proteome</keyword>